<keyword evidence="1" id="KW-0812">Transmembrane</keyword>
<keyword evidence="1" id="KW-1133">Transmembrane helix</keyword>
<name>A0AB35WY00_9PSED</name>
<protein>
    <recommendedName>
        <fullName evidence="4">DUF4760 domain-containing protein</fullName>
    </recommendedName>
</protein>
<evidence type="ECO:0000256" key="1">
    <source>
        <dbReference type="SAM" id="Phobius"/>
    </source>
</evidence>
<evidence type="ECO:0008006" key="4">
    <source>
        <dbReference type="Google" id="ProtNLM"/>
    </source>
</evidence>
<feature type="transmembrane region" description="Helical" evidence="1">
    <location>
        <begin position="20"/>
        <end position="39"/>
    </location>
</feature>
<dbReference type="RefSeq" id="WP_330080154.1">
    <property type="nucleotide sequence ID" value="NZ_JAZDCU010000004.1"/>
</dbReference>
<reference evidence="2 3" key="1">
    <citation type="submission" date="2024-01" db="EMBL/GenBank/DDBJ databases">
        <title>Unpublished Manusciprt.</title>
        <authorList>
            <person name="Duman M."/>
            <person name="Valdes E.G."/>
            <person name="Ajmi N."/>
            <person name="Altun S."/>
            <person name="Saticioglu I.B."/>
        </authorList>
    </citation>
    <scope>NUCLEOTIDE SEQUENCE [LARGE SCALE GENOMIC DNA]</scope>
    <source>
        <strain evidence="2 3">120P</strain>
    </source>
</reference>
<dbReference type="Proteomes" id="UP001307839">
    <property type="component" value="Unassembled WGS sequence"/>
</dbReference>
<evidence type="ECO:0000313" key="2">
    <source>
        <dbReference type="EMBL" id="MEE1868212.1"/>
    </source>
</evidence>
<dbReference type="EMBL" id="JAZDQP010000012">
    <property type="protein sequence ID" value="MEE1868212.1"/>
    <property type="molecule type" value="Genomic_DNA"/>
</dbReference>
<keyword evidence="1" id="KW-0472">Membrane</keyword>
<keyword evidence="3" id="KW-1185">Reference proteome</keyword>
<accession>A0AB35WY00</accession>
<comment type="caution">
    <text evidence="2">The sequence shown here is derived from an EMBL/GenBank/DDBJ whole genome shotgun (WGS) entry which is preliminary data.</text>
</comment>
<organism evidence="2 3">
    <name type="scientific">Pseudomonas auratipiscis</name>
    <dbReference type="NCBI Taxonomy" id="3115853"/>
    <lineage>
        <taxon>Bacteria</taxon>
        <taxon>Pseudomonadati</taxon>
        <taxon>Pseudomonadota</taxon>
        <taxon>Gammaproteobacteria</taxon>
        <taxon>Pseudomonadales</taxon>
        <taxon>Pseudomonadaceae</taxon>
        <taxon>Pseudomonas</taxon>
    </lineage>
</organism>
<proteinExistence type="predicted"/>
<dbReference type="AlphaFoldDB" id="A0AB35WY00"/>
<sequence>MAVDVVKTVAGDPIYADVTFYLSIAAALVSLATLTVGYTQMKIASAKVKLDLYNKRFNVYLSALEYYQSVWGKNDGELKIKAAEFIKCYRESQFLFSEKDGLYKTLTSIKDAGGVIALYQEMIAEGKQGDAMHSLHEKSVDAREKMGKAIQILEQQMAKYINFKVVRGWSFWW</sequence>
<evidence type="ECO:0000313" key="3">
    <source>
        <dbReference type="Proteomes" id="UP001307839"/>
    </source>
</evidence>
<gene>
    <name evidence="2" type="ORF">V0R53_17625</name>
</gene>